<name>A0A9W8K8X5_9AGAR</name>
<keyword evidence="3" id="KW-1185">Reference proteome</keyword>
<proteinExistence type="predicted"/>
<dbReference type="Proteomes" id="UP001148786">
    <property type="component" value="Unassembled WGS sequence"/>
</dbReference>
<sequence length="246" mass="27333">MPTVVDLRLKERNGTSSKRQKRIPSLAARFDAPHPRPPLHIFASTIVDPLAVVDDASSALEAPAWSRSPVKLHLPRTFHGPLAIHVAAGDVDTRVFLSQELSEAAVVLSETAFYRAYFVGGLASFRDTEDISDGWELIEEIEEDEEGRCDEPTADLVEPLSQGDSGANDIDCGGHHEATVSTNATTLTHKVSEARKHADYENCEQEWFGDKMEIFVGDGKVYLQYLDEVDPFGRAKGFWRHVGFRR</sequence>
<dbReference type="Pfam" id="PF24016">
    <property type="entry name" value="DUF7330"/>
    <property type="match status" value="1"/>
</dbReference>
<accession>A0A9W8K8X5</accession>
<dbReference type="InterPro" id="IPR055754">
    <property type="entry name" value="DUF7330"/>
</dbReference>
<dbReference type="AlphaFoldDB" id="A0A9W8K8X5"/>
<feature type="domain" description="DUF7330" evidence="1">
    <location>
        <begin position="68"/>
        <end position="133"/>
    </location>
</feature>
<comment type="caution">
    <text evidence="2">The sequence shown here is derived from an EMBL/GenBank/DDBJ whole genome shotgun (WGS) entry which is preliminary data.</text>
</comment>
<gene>
    <name evidence="2" type="ORF">NLJ89_g5001</name>
</gene>
<dbReference type="EMBL" id="JANKHO010000446">
    <property type="protein sequence ID" value="KAJ3509838.1"/>
    <property type="molecule type" value="Genomic_DNA"/>
</dbReference>
<organism evidence="2 3">
    <name type="scientific">Agrocybe chaxingu</name>
    <dbReference type="NCBI Taxonomy" id="84603"/>
    <lineage>
        <taxon>Eukaryota</taxon>
        <taxon>Fungi</taxon>
        <taxon>Dikarya</taxon>
        <taxon>Basidiomycota</taxon>
        <taxon>Agaricomycotina</taxon>
        <taxon>Agaricomycetes</taxon>
        <taxon>Agaricomycetidae</taxon>
        <taxon>Agaricales</taxon>
        <taxon>Agaricineae</taxon>
        <taxon>Strophariaceae</taxon>
        <taxon>Agrocybe</taxon>
    </lineage>
</organism>
<protein>
    <recommendedName>
        <fullName evidence="1">DUF7330 domain-containing protein</fullName>
    </recommendedName>
</protein>
<evidence type="ECO:0000313" key="2">
    <source>
        <dbReference type="EMBL" id="KAJ3509838.1"/>
    </source>
</evidence>
<dbReference type="OrthoDB" id="3068027at2759"/>
<evidence type="ECO:0000313" key="3">
    <source>
        <dbReference type="Proteomes" id="UP001148786"/>
    </source>
</evidence>
<reference evidence="2" key="1">
    <citation type="submission" date="2022-07" db="EMBL/GenBank/DDBJ databases">
        <title>Genome Sequence of Agrocybe chaxingu.</title>
        <authorList>
            <person name="Buettner E."/>
        </authorList>
    </citation>
    <scope>NUCLEOTIDE SEQUENCE</scope>
    <source>
        <strain evidence="2">MP-N11</strain>
    </source>
</reference>
<evidence type="ECO:0000259" key="1">
    <source>
        <dbReference type="Pfam" id="PF24016"/>
    </source>
</evidence>